<protein>
    <submittedName>
        <fullName evidence="5">CdaR family transcriptional regulator</fullName>
    </submittedName>
</protein>
<dbReference type="PANTHER" id="PTHR33744:SF15">
    <property type="entry name" value="CARBOHYDRATE DIACID REGULATOR"/>
    <property type="match status" value="1"/>
</dbReference>
<dbReference type="InterPro" id="IPR042070">
    <property type="entry name" value="PucR_C-HTH_sf"/>
</dbReference>
<comment type="similarity">
    <text evidence="1">Belongs to the CdaR family.</text>
</comment>
<dbReference type="Proteomes" id="UP001597218">
    <property type="component" value="Unassembled WGS sequence"/>
</dbReference>
<organism evidence="5 6">
    <name type="scientific">Sporosarcina siberiensis</name>
    <dbReference type="NCBI Taxonomy" id="1365606"/>
    <lineage>
        <taxon>Bacteria</taxon>
        <taxon>Bacillati</taxon>
        <taxon>Bacillota</taxon>
        <taxon>Bacilli</taxon>
        <taxon>Bacillales</taxon>
        <taxon>Caryophanaceae</taxon>
        <taxon>Sporosarcina</taxon>
    </lineage>
</organism>
<dbReference type="Pfam" id="PF13556">
    <property type="entry name" value="HTH_30"/>
    <property type="match status" value="1"/>
</dbReference>
<evidence type="ECO:0000259" key="4">
    <source>
        <dbReference type="Pfam" id="PF17853"/>
    </source>
</evidence>
<dbReference type="RefSeq" id="WP_381539190.1">
    <property type="nucleotide sequence ID" value="NZ_JBHUGI010000034.1"/>
</dbReference>
<reference evidence="6" key="1">
    <citation type="journal article" date="2019" name="Int. J. Syst. Evol. Microbiol.">
        <title>The Global Catalogue of Microorganisms (GCM) 10K type strain sequencing project: providing services to taxonomists for standard genome sequencing and annotation.</title>
        <authorList>
            <consortium name="The Broad Institute Genomics Platform"/>
            <consortium name="The Broad Institute Genome Sequencing Center for Infectious Disease"/>
            <person name="Wu L."/>
            <person name="Ma J."/>
        </authorList>
    </citation>
    <scope>NUCLEOTIDE SEQUENCE [LARGE SCALE GENOMIC DNA]</scope>
    <source>
        <strain evidence="6">CGMCC 4.7177</strain>
    </source>
</reference>
<evidence type="ECO:0000259" key="3">
    <source>
        <dbReference type="Pfam" id="PF13556"/>
    </source>
</evidence>
<evidence type="ECO:0000313" key="5">
    <source>
        <dbReference type="EMBL" id="MFD1929222.1"/>
    </source>
</evidence>
<dbReference type="InterPro" id="IPR041522">
    <property type="entry name" value="CdaR_GGDEF"/>
</dbReference>
<evidence type="ECO:0000313" key="6">
    <source>
        <dbReference type="Proteomes" id="UP001597218"/>
    </source>
</evidence>
<name>A0ABW4SI08_9BACL</name>
<feature type="domain" description="Putative sugar diacid recognition" evidence="2">
    <location>
        <begin position="6"/>
        <end position="134"/>
    </location>
</feature>
<dbReference type="InterPro" id="IPR025736">
    <property type="entry name" value="PucR_C-HTH_dom"/>
</dbReference>
<dbReference type="Gene3D" id="1.10.10.2840">
    <property type="entry name" value="PucR C-terminal helix-turn-helix domain"/>
    <property type="match status" value="1"/>
</dbReference>
<accession>A0ABW4SI08</accession>
<evidence type="ECO:0000259" key="2">
    <source>
        <dbReference type="Pfam" id="PF05651"/>
    </source>
</evidence>
<dbReference type="EMBL" id="JBHUGI010000034">
    <property type="protein sequence ID" value="MFD1929222.1"/>
    <property type="molecule type" value="Genomic_DNA"/>
</dbReference>
<feature type="domain" description="PucR C-terminal helix-turn-helix" evidence="3">
    <location>
        <begin position="342"/>
        <end position="396"/>
    </location>
</feature>
<dbReference type="Pfam" id="PF17853">
    <property type="entry name" value="GGDEF_2"/>
    <property type="match status" value="1"/>
</dbReference>
<evidence type="ECO:0000256" key="1">
    <source>
        <dbReference type="ARBA" id="ARBA00006754"/>
    </source>
</evidence>
<keyword evidence="6" id="KW-1185">Reference proteome</keyword>
<dbReference type="Pfam" id="PF05651">
    <property type="entry name" value="Diacid_rec"/>
    <property type="match status" value="1"/>
</dbReference>
<dbReference type="InterPro" id="IPR051448">
    <property type="entry name" value="CdaR-like_regulators"/>
</dbReference>
<dbReference type="InterPro" id="IPR008599">
    <property type="entry name" value="Diacid_rec"/>
</dbReference>
<comment type="caution">
    <text evidence="5">The sequence shown here is derived from an EMBL/GenBank/DDBJ whole genome shotgun (WGS) entry which is preliminary data.</text>
</comment>
<dbReference type="PANTHER" id="PTHR33744">
    <property type="entry name" value="CARBOHYDRATE DIACID REGULATOR"/>
    <property type="match status" value="1"/>
</dbReference>
<feature type="domain" description="CdaR GGDEF-like" evidence="4">
    <location>
        <begin position="147"/>
        <end position="286"/>
    </location>
</feature>
<proteinExistence type="inferred from homology"/>
<sequence>MNFLEDISQTIVENTNKIIGYPISIMNDKGYIIGSTDLNRLGNYHEFSMDVLEKKDTIYYESDDVKPFKNVLPGVGTPIIINNKPIGVLGIIGEPAEVEKYAQLVKSHVELMCHEYLKIEMNVLESKTLNNFIHYLLNDINTEESGYIIRYGRMLGLNLELDIRRICFLIEIDMLSDSYFKQQNTLSENFAWQIHQDNLLNTVKNYLSDSKEDMISLLTLDQFIVIKTIRPDETFELFIKRMEHNMNEMMQYLKTKFDLTTYISIGSVDNGIEGIKRSYHDSFEALIAGKKTELSSKIYHYNDLDIMLEVVANSLPRYLSDRLTRSLDNFIKHDSYRALSSTFMTYCKCNMNLSETARTLFLHRNSLVYRLDKIKELTSLDTANFEHCLLLYFAIKNSRIESKPK</sequence>
<gene>
    <name evidence="5" type="ORF">ACFSFY_14360</name>
</gene>